<proteinExistence type="predicted"/>
<dbReference type="HOGENOM" id="CLU_3187434_0_0_10"/>
<gene>
    <name evidence="1" type="ORF">HMPREF0663_10171</name>
</gene>
<evidence type="ECO:0008006" key="3">
    <source>
        <dbReference type="Google" id="ProtNLM"/>
    </source>
</evidence>
<comment type="caution">
    <text evidence="1">The sequence shown here is derived from an EMBL/GenBank/DDBJ whole genome shotgun (WGS) entry which is preliminary data.</text>
</comment>
<dbReference type="eggNOG" id="COG4974">
    <property type="taxonomic scope" value="Bacteria"/>
</dbReference>
<reference evidence="1" key="1">
    <citation type="submission" date="2011-01" db="EMBL/GenBank/DDBJ databases">
        <authorList>
            <person name="Muzny D."/>
            <person name="Qin X."/>
            <person name="Buhay C."/>
            <person name="Dugan-Rocha S."/>
            <person name="Ding Y."/>
            <person name="Chen G."/>
            <person name="Hawes A."/>
            <person name="Holder M."/>
            <person name="Jhangiani S."/>
            <person name="Johnson A."/>
            <person name="Khan Z."/>
            <person name="Li Z."/>
            <person name="Liu W."/>
            <person name="Liu X."/>
            <person name="Perez L."/>
            <person name="Shen H."/>
            <person name="Wang Q."/>
            <person name="Watt J."/>
            <person name="Xi L."/>
            <person name="Xin Y."/>
            <person name="Zhou J."/>
            <person name="Deng J."/>
            <person name="Jiang H."/>
            <person name="Liu Y."/>
            <person name="Qu J."/>
            <person name="Song X.-Z."/>
            <person name="Zhang L."/>
            <person name="Villasana D."/>
            <person name="Johnson A."/>
            <person name="Liu J."/>
            <person name="Liyanage D."/>
            <person name="Lorensuhewa L."/>
            <person name="Robinson T."/>
            <person name="Song A."/>
            <person name="Song B.-B."/>
            <person name="Dinh H."/>
            <person name="Thornton R."/>
            <person name="Coyle M."/>
            <person name="Francisco L."/>
            <person name="Jackson L."/>
            <person name="Javaid M."/>
            <person name="Korchina V."/>
            <person name="Kovar C."/>
            <person name="Mata R."/>
            <person name="Mathew T."/>
            <person name="Ngo R."/>
            <person name="Nguyen L."/>
            <person name="Nguyen N."/>
            <person name="Okwuonu G."/>
            <person name="Ongeri F."/>
            <person name="Pham C."/>
            <person name="Simmons D."/>
            <person name="Wilczek-Boney K."/>
            <person name="Hale W."/>
            <person name="Jakkamsetti A."/>
            <person name="Pham P."/>
            <person name="Ruth R."/>
            <person name="San Lucas F."/>
            <person name="Warren J."/>
            <person name="Zhang J."/>
            <person name="Zhao Z."/>
            <person name="Zhou C."/>
            <person name="Zhu D."/>
            <person name="Lee S."/>
            <person name="Bess C."/>
            <person name="Blankenburg K."/>
            <person name="Forbes L."/>
            <person name="Fu Q."/>
            <person name="Gubbala S."/>
            <person name="Hirani K."/>
            <person name="Jayaseelan J.C."/>
            <person name="Lara F."/>
            <person name="Munidasa M."/>
            <person name="Palculict T."/>
            <person name="Patil S."/>
            <person name="Pu L.-L."/>
            <person name="Saada N."/>
            <person name="Tang L."/>
            <person name="Weissenberger G."/>
            <person name="Zhu Y."/>
            <person name="Hemphill L."/>
            <person name="Shang Y."/>
            <person name="Youmans B."/>
            <person name="Ayvaz T."/>
            <person name="Ross M."/>
            <person name="Santibanez J."/>
            <person name="Aqrawi P."/>
            <person name="Gross S."/>
            <person name="Joshi V."/>
            <person name="Fowler G."/>
            <person name="Nazareth L."/>
            <person name="Reid J."/>
            <person name="Worley K."/>
            <person name="Petrosino J."/>
            <person name="Highlander S."/>
            <person name="Gibbs R."/>
        </authorList>
    </citation>
    <scope>NUCLEOTIDE SEQUENCE [LARGE SCALE GENOMIC DNA]</scope>
    <source>
        <strain evidence="1">ATCC 33269</strain>
    </source>
</reference>
<sequence length="47" mass="5776">MMEHFVEYLQSRSVCEGAKSIYQRFKKVVRYAIDHEMMLKIFVRYDV</sequence>
<protein>
    <recommendedName>
        <fullName evidence="3">Integrase</fullName>
    </recommendedName>
</protein>
<organism evidence="1 2">
    <name type="scientific">Hoylesella oralis ATCC 33269</name>
    <dbReference type="NCBI Taxonomy" id="873533"/>
    <lineage>
        <taxon>Bacteria</taxon>
        <taxon>Pseudomonadati</taxon>
        <taxon>Bacteroidota</taxon>
        <taxon>Bacteroidia</taxon>
        <taxon>Bacteroidales</taxon>
        <taxon>Prevotellaceae</taxon>
        <taxon>Hoylesella</taxon>
    </lineage>
</organism>
<name>E7RM21_9BACT</name>
<dbReference type="EMBL" id="AEPE02000002">
    <property type="protein sequence ID" value="EFZ37802.1"/>
    <property type="molecule type" value="Genomic_DNA"/>
</dbReference>
<accession>E7RM21</accession>
<dbReference type="AlphaFoldDB" id="E7RM21"/>
<dbReference type="Proteomes" id="UP000005580">
    <property type="component" value="Unassembled WGS sequence"/>
</dbReference>
<keyword evidence="2" id="KW-1185">Reference proteome</keyword>
<evidence type="ECO:0000313" key="2">
    <source>
        <dbReference type="Proteomes" id="UP000005580"/>
    </source>
</evidence>
<evidence type="ECO:0000313" key="1">
    <source>
        <dbReference type="EMBL" id="EFZ37802.1"/>
    </source>
</evidence>